<dbReference type="RefSeq" id="WP_090741134.1">
    <property type="nucleotide sequence ID" value="NZ_FOBW01000002.1"/>
</dbReference>
<organism evidence="1 2">
    <name type="scientific">Mesobacillus persicus</name>
    <dbReference type="NCBI Taxonomy" id="930146"/>
    <lineage>
        <taxon>Bacteria</taxon>
        <taxon>Bacillati</taxon>
        <taxon>Bacillota</taxon>
        <taxon>Bacilli</taxon>
        <taxon>Bacillales</taxon>
        <taxon>Bacillaceae</taxon>
        <taxon>Mesobacillus</taxon>
    </lineage>
</organism>
<dbReference type="AlphaFoldDB" id="A0A1H7XB69"/>
<accession>A0A1H7XB69</accession>
<dbReference type="EMBL" id="FOBW01000002">
    <property type="protein sequence ID" value="SEM30961.1"/>
    <property type="molecule type" value="Genomic_DNA"/>
</dbReference>
<dbReference type="Pfam" id="PF09501">
    <property type="entry name" value="Bac_small_YrzI"/>
    <property type="match status" value="1"/>
</dbReference>
<dbReference type="OrthoDB" id="2974285at2"/>
<gene>
    <name evidence="1" type="ORF">SAMN05192533_102126</name>
</gene>
<evidence type="ECO:0000313" key="2">
    <source>
        <dbReference type="Proteomes" id="UP000198553"/>
    </source>
</evidence>
<keyword evidence="2" id="KW-1185">Reference proteome</keyword>
<reference evidence="2" key="1">
    <citation type="submission" date="2016-10" db="EMBL/GenBank/DDBJ databases">
        <authorList>
            <person name="Varghese N."/>
            <person name="Submissions S."/>
        </authorList>
    </citation>
    <scope>NUCLEOTIDE SEQUENCE [LARGE SCALE GENOMIC DNA]</scope>
    <source>
        <strain evidence="2">B48,IBRC-M 10115,DSM 25386,CECT 8001</strain>
    </source>
</reference>
<evidence type="ECO:0008006" key="3">
    <source>
        <dbReference type="Google" id="ProtNLM"/>
    </source>
</evidence>
<protein>
    <recommendedName>
        <fullName evidence="3">YrzI family small protein</fullName>
    </recommendedName>
</protein>
<dbReference type="Proteomes" id="UP000198553">
    <property type="component" value="Unassembled WGS sequence"/>
</dbReference>
<name>A0A1H7XB69_9BACI</name>
<sequence>MTLNILFFTITLRKREISLEEEIHNQTVEKLYEENRRRVSSIMNQL</sequence>
<proteinExistence type="predicted"/>
<evidence type="ECO:0000313" key="1">
    <source>
        <dbReference type="EMBL" id="SEM30961.1"/>
    </source>
</evidence>
<dbReference type="InterPro" id="IPR012655">
    <property type="entry name" value="YrzI"/>
</dbReference>
<dbReference type="STRING" id="930146.SAMN05192533_102126"/>